<sequence length="349" mass="40494">MVKSPQFGKSVRKKDLIKFKNSPNWDGEKFVNLSETTMNINLQKLPGLLKQNFTNKKIRTPAMPLEVIPFDKNHFLNIQNSPGFAWYGHSVLLMRLNDQNILIDPMFGEDASPIAPFKTKRFSENTLNIIDQLPNLDAVFITHDHYDHLDLRSIKKLTAKVSKWFVALGVSRHLEKWGVDKDKIKEFDWWDSTNFKDIKITFTPSRHFSGRGLLDRAKSLWGGWVFQTDNHSVYWSGDGGYDTHFKEVRKKFGSFDVGFMECGQYNEHWHQIHMYPEEAIQAAIDSNVKTAIPVHWGGFALALHSWKDPIERFVSQAKQDGVNIYTPSLGEIFSFNEFDNHNLWWETIS</sequence>
<dbReference type="AlphaFoldDB" id="A0A848IZV8"/>
<dbReference type="GO" id="GO:0070290">
    <property type="term" value="F:N-acylphosphatidylethanolamine-specific phospholipase D activity"/>
    <property type="evidence" value="ECO:0007669"/>
    <property type="project" value="InterPro"/>
</dbReference>
<name>A0A848IZV8_9BACT</name>
<comment type="caution">
    <text evidence="2">The sequence shown here is derived from an EMBL/GenBank/DDBJ whole genome shotgun (WGS) entry which is preliminary data.</text>
</comment>
<gene>
    <name evidence="2" type="ORF">HH304_03895</name>
</gene>
<organism evidence="2 3">
    <name type="scientific">Marinigracilibium pacificum</name>
    <dbReference type="NCBI Taxonomy" id="2729599"/>
    <lineage>
        <taxon>Bacteria</taxon>
        <taxon>Pseudomonadati</taxon>
        <taxon>Bacteroidota</taxon>
        <taxon>Cytophagia</taxon>
        <taxon>Cytophagales</taxon>
        <taxon>Flammeovirgaceae</taxon>
        <taxon>Marinigracilibium</taxon>
    </lineage>
</organism>
<dbReference type="Pfam" id="PF12706">
    <property type="entry name" value="Lactamase_B_2"/>
    <property type="match status" value="1"/>
</dbReference>
<dbReference type="PIRSF" id="PIRSF038896">
    <property type="entry name" value="NAPE-PLD"/>
    <property type="match status" value="1"/>
</dbReference>
<proteinExistence type="predicted"/>
<dbReference type="EMBL" id="JABBNU010000002">
    <property type="protein sequence ID" value="NMM47529.1"/>
    <property type="molecule type" value="Genomic_DNA"/>
</dbReference>
<evidence type="ECO:0000259" key="1">
    <source>
        <dbReference type="Pfam" id="PF12706"/>
    </source>
</evidence>
<dbReference type="InterPro" id="IPR001279">
    <property type="entry name" value="Metallo-B-lactamas"/>
</dbReference>
<evidence type="ECO:0000313" key="3">
    <source>
        <dbReference type="Proteomes" id="UP000559010"/>
    </source>
</evidence>
<dbReference type="GO" id="GO:0008270">
    <property type="term" value="F:zinc ion binding"/>
    <property type="evidence" value="ECO:0007669"/>
    <property type="project" value="InterPro"/>
</dbReference>
<reference evidence="2 3" key="1">
    <citation type="submission" date="2020-04" db="EMBL/GenBank/DDBJ databases">
        <title>Flammeovirgaceae bacterium KN852 isolated from deep sea.</title>
        <authorList>
            <person name="Zhang D.-C."/>
        </authorList>
    </citation>
    <scope>NUCLEOTIDE SEQUENCE [LARGE SCALE GENOMIC DNA]</scope>
    <source>
        <strain evidence="2 3">KN852</strain>
    </source>
</reference>
<dbReference type="PANTHER" id="PTHR15032:SF4">
    <property type="entry name" value="N-ACYL-PHOSPHATIDYLETHANOLAMINE-HYDROLYZING PHOSPHOLIPASE D"/>
    <property type="match status" value="1"/>
</dbReference>
<protein>
    <submittedName>
        <fullName evidence="2">MBL fold metallo-hydrolase</fullName>
    </submittedName>
</protein>
<dbReference type="Gene3D" id="3.60.15.10">
    <property type="entry name" value="Ribonuclease Z/Hydroxyacylglutathione hydrolase-like"/>
    <property type="match status" value="1"/>
</dbReference>
<dbReference type="PANTHER" id="PTHR15032">
    <property type="entry name" value="N-ACYL-PHOSPHATIDYLETHANOLAMINE-HYDROLYZING PHOSPHOLIPASE D"/>
    <property type="match status" value="1"/>
</dbReference>
<keyword evidence="2" id="KW-0378">Hydrolase</keyword>
<dbReference type="RefSeq" id="WP_169678151.1">
    <property type="nucleotide sequence ID" value="NZ_JABBNU010000002.1"/>
</dbReference>
<accession>A0A848IZV8</accession>
<dbReference type="Proteomes" id="UP000559010">
    <property type="component" value="Unassembled WGS sequence"/>
</dbReference>
<keyword evidence="3" id="KW-1185">Reference proteome</keyword>
<dbReference type="InterPro" id="IPR024884">
    <property type="entry name" value="NAPE-PLD"/>
</dbReference>
<evidence type="ECO:0000313" key="2">
    <source>
        <dbReference type="EMBL" id="NMM47529.1"/>
    </source>
</evidence>
<feature type="domain" description="Metallo-beta-lactamase" evidence="1">
    <location>
        <begin position="100"/>
        <end position="296"/>
    </location>
</feature>
<dbReference type="GO" id="GO:0005737">
    <property type="term" value="C:cytoplasm"/>
    <property type="evidence" value="ECO:0007669"/>
    <property type="project" value="TreeGrafter"/>
</dbReference>
<dbReference type="SUPFAM" id="SSF56281">
    <property type="entry name" value="Metallo-hydrolase/oxidoreductase"/>
    <property type="match status" value="1"/>
</dbReference>
<dbReference type="InterPro" id="IPR036866">
    <property type="entry name" value="RibonucZ/Hydroxyglut_hydro"/>
</dbReference>